<name>A0A9Q1HIJ4_CONCO</name>
<organism evidence="1 2">
    <name type="scientific">Conger conger</name>
    <name type="common">Conger eel</name>
    <name type="synonym">Muraena conger</name>
    <dbReference type="NCBI Taxonomy" id="82655"/>
    <lineage>
        <taxon>Eukaryota</taxon>
        <taxon>Metazoa</taxon>
        <taxon>Chordata</taxon>
        <taxon>Craniata</taxon>
        <taxon>Vertebrata</taxon>
        <taxon>Euteleostomi</taxon>
        <taxon>Actinopterygii</taxon>
        <taxon>Neopterygii</taxon>
        <taxon>Teleostei</taxon>
        <taxon>Anguilliformes</taxon>
        <taxon>Congridae</taxon>
        <taxon>Conger</taxon>
    </lineage>
</organism>
<sequence>MQTYQPCEHRHCQLQPNCQLWTRGRCHTGTQRDRSGRHSGADLFCIISTSCNIHLDL</sequence>
<gene>
    <name evidence="1" type="ORF">COCON_G00235910</name>
</gene>
<proteinExistence type="predicted"/>
<comment type="caution">
    <text evidence="1">The sequence shown here is derived from an EMBL/GenBank/DDBJ whole genome shotgun (WGS) entry which is preliminary data.</text>
</comment>
<accession>A0A9Q1HIJ4</accession>
<reference evidence="1" key="1">
    <citation type="journal article" date="2023" name="Science">
        <title>Genome structures resolve the early diversification of teleost fishes.</title>
        <authorList>
            <person name="Parey E."/>
            <person name="Louis A."/>
            <person name="Montfort J."/>
            <person name="Bouchez O."/>
            <person name="Roques C."/>
            <person name="Iampietro C."/>
            <person name="Lluch J."/>
            <person name="Castinel A."/>
            <person name="Donnadieu C."/>
            <person name="Desvignes T."/>
            <person name="Floi Bucao C."/>
            <person name="Jouanno E."/>
            <person name="Wen M."/>
            <person name="Mejri S."/>
            <person name="Dirks R."/>
            <person name="Jansen H."/>
            <person name="Henkel C."/>
            <person name="Chen W.J."/>
            <person name="Zahm M."/>
            <person name="Cabau C."/>
            <person name="Klopp C."/>
            <person name="Thompson A.W."/>
            <person name="Robinson-Rechavi M."/>
            <person name="Braasch I."/>
            <person name="Lecointre G."/>
            <person name="Bobe J."/>
            <person name="Postlethwait J.H."/>
            <person name="Berthelot C."/>
            <person name="Roest Crollius H."/>
            <person name="Guiguen Y."/>
        </authorList>
    </citation>
    <scope>NUCLEOTIDE SEQUENCE</scope>
    <source>
        <strain evidence="1">Concon-B</strain>
    </source>
</reference>
<evidence type="ECO:0000313" key="1">
    <source>
        <dbReference type="EMBL" id="KAJ8245160.1"/>
    </source>
</evidence>
<dbReference type="AlphaFoldDB" id="A0A9Q1HIJ4"/>
<dbReference type="Proteomes" id="UP001152803">
    <property type="component" value="Unassembled WGS sequence"/>
</dbReference>
<protein>
    <submittedName>
        <fullName evidence="1">Uncharacterized protein</fullName>
    </submittedName>
</protein>
<keyword evidence="2" id="KW-1185">Reference proteome</keyword>
<dbReference type="EMBL" id="JAFJMO010001218">
    <property type="protein sequence ID" value="KAJ8245160.1"/>
    <property type="molecule type" value="Genomic_DNA"/>
</dbReference>
<evidence type="ECO:0000313" key="2">
    <source>
        <dbReference type="Proteomes" id="UP001152803"/>
    </source>
</evidence>